<organism evidence="1 2">
    <name type="scientific">Flaviramulus aquimarinus</name>
    <dbReference type="NCBI Taxonomy" id="1170456"/>
    <lineage>
        <taxon>Bacteria</taxon>
        <taxon>Pseudomonadati</taxon>
        <taxon>Bacteroidota</taxon>
        <taxon>Flavobacteriia</taxon>
        <taxon>Flavobacteriales</taxon>
        <taxon>Flavobacteriaceae</taxon>
        <taxon>Flaviramulus</taxon>
    </lineage>
</organism>
<gene>
    <name evidence="1" type="ORF">GCM10023311_16250</name>
</gene>
<name>A0ABP9F2I6_9FLAO</name>
<evidence type="ECO:0000313" key="2">
    <source>
        <dbReference type="Proteomes" id="UP001500433"/>
    </source>
</evidence>
<comment type="caution">
    <text evidence="1">The sequence shown here is derived from an EMBL/GenBank/DDBJ whole genome shotgun (WGS) entry which is preliminary data.</text>
</comment>
<dbReference type="Proteomes" id="UP001500433">
    <property type="component" value="Unassembled WGS sequence"/>
</dbReference>
<accession>A0ABP9F2I6</accession>
<protein>
    <submittedName>
        <fullName evidence="1">Uncharacterized protein</fullName>
    </submittedName>
</protein>
<keyword evidence="2" id="KW-1185">Reference proteome</keyword>
<reference evidence="2" key="1">
    <citation type="journal article" date="2019" name="Int. J. Syst. Evol. Microbiol.">
        <title>The Global Catalogue of Microorganisms (GCM) 10K type strain sequencing project: providing services to taxonomists for standard genome sequencing and annotation.</title>
        <authorList>
            <consortium name="The Broad Institute Genomics Platform"/>
            <consortium name="The Broad Institute Genome Sequencing Center for Infectious Disease"/>
            <person name="Wu L."/>
            <person name="Ma J."/>
        </authorList>
    </citation>
    <scope>NUCLEOTIDE SEQUENCE [LARGE SCALE GENOMIC DNA]</scope>
    <source>
        <strain evidence="2">JCM 18274</strain>
    </source>
</reference>
<proteinExistence type="predicted"/>
<evidence type="ECO:0000313" key="1">
    <source>
        <dbReference type="EMBL" id="GAA4892509.1"/>
    </source>
</evidence>
<sequence length="115" mass="13378">MIEGSEIDIFAYLKPLFIENSKLSEIDIKTLKAYETTNYGMIGLIGLLINSKARILLGKKQVYYSDIQNWCNTIETTYEDLEVIADKYLDDSFEEEPEFILRKVMLEYPADSFEN</sequence>
<dbReference type="EMBL" id="BAABJH010000001">
    <property type="protein sequence ID" value="GAA4892509.1"/>
    <property type="molecule type" value="Genomic_DNA"/>
</dbReference>